<dbReference type="InterPro" id="IPR006104">
    <property type="entry name" value="Glyco_hydro_2_N"/>
</dbReference>
<proteinExistence type="inferred from homology"/>
<dbReference type="InterPro" id="IPR036156">
    <property type="entry name" value="Beta-gal/glucu_dom_sf"/>
</dbReference>
<dbReference type="SUPFAM" id="SSF51445">
    <property type="entry name" value="(Trans)glycosidases"/>
    <property type="match status" value="1"/>
</dbReference>
<dbReference type="InterPro" id="IPR008979">
    <property type="entry name" value="Galactose-bd-like_sf"/>
</dbReference>
<dbReference type="InterPro" id="IPR006102">
    <property type="entry name" value="Ig-like_GH2"/>
</dbReference>
<dbReference type="InterPro" id="IPR013783">
    <property type="entry name" value="Ig-like_fold"/>
</dbReference>
<dbReference type="InterPro" id="IPR017853">
    <property type="entry name" value="GH"/>
</dbReference>
<accession>A0ABU2JAI6</accession>
<evidence type="ECO:0000256" key="1">
    <source>
        <dbReference type="ARBA" id="ARBA00007401"/>
    </source>
</evidence>
<sequence length="613" mass="69300">MTQTLHPRPQFARARWTDLCGSWEFGYDDSDVGRAQRWPERNDVFSLRIQVPYPPESELSGIGDRSFHPIVWYRRTFSASVVPGERLLLHFGAVDYRAEVWVNGHFVVRHEGGHTPFTADVTQALLPDREQVVVVRAEDLPMDPSQPRGKQDLEEHPHKIWYHRTTGIWQPVWLEPVPDSRINSVRWNTEIDRGAIRGSFNLLGVAAGSRLRVAVSLRGELLADDTYTITDTAGREGLTREVLLPRAQMGLDRERWLWSPETPNLMDITLTLTGSDGEDLDSVESYLGFRSVGTSANRFTLNDRPYHLRLVLAQGYWPQSHLAAPSPEALRREVELVKELGFNGIRLHQKVEDPRFLYWCDRLGLAVWAELPAAYGWSDTAVLRGTREWLEVLERDLSVPSIVTWVPVNESWGVPALQTDPRQRAYVQAMYSMAKALDGSRPVVGNDGWEHAATDMITIHDYAGEGATLLERYGDAEAVRRSLKEVQPYYRPVLLPSVVLEHQPILLTEFGGISYQAGEDFWNGYGTAQDEEDFVRRYRSLLDAALASTALAGFCYTQLTDTEQERNGLLTEDRQPKADPAILRAITRRFAAAVPGDVVYGNQSAARQITPES</sequence>
<comment type="similarity">
    <text evidence="1">Belongs to the glycosyl hydrolase 2 family.</text>
</comment>
<keyword evidence="8" id="KW-1185">Reference proteome</keyword>
<gene>
    <name evidence="7" type="ORF">RM423_09635</name>
</gene>
<dbReference type="Gene3D" id="3.20.20.80">
    <property type="entry name" value="Glycosidases"/>
    <property type="match status" value="1"/>
</dbReference>
<dbReference type="GO" id="GO:0016787">
    <property type="term" value="F:hydrolase activity"/>
    <property type="evidence" value="ECO:0007669"/>
    <property type="project" value="UniProtKB-KW"/>
</dbReference>
<evidence type="ECO:0000259" key="4">
    <source>
        <dbReference type="Pfam" id="PF00703"/>
    </source>
</evidence>
<dbReference type="Pfam" id="PF02837">
    <property type="entry name" value="Glyco_hydro_2_N"/>
    <property type="match status" value="1"/>
</dbReference>
<dbReference type="PANTHER" id="PTHR42732">
    <property type="entry name" value="BETA-GALACTOSIDASE"/>
    <property type="match status" value="1"/>
</dbReference>
<dbReference type="Gene3D" id="2.60.120.260">
    <property type="entry name" value="Galactose-binding domain-like"/>
    <property type="match status" value="1"/>
</dbReference>
<evidence type="ECO:0000313" key="8">
    <source>
        <dbReference type="Proteomes" id="UP001183176"/>
    </source>
</evidence>
<dbReference type="Pfam" id="PF00703">
    <property type="entry name" value="Glyco_hydro_2"/>
    <property type="match status" value="1"/>
</dbReference>
<feature type="domain" description="Glycosyl hydrolases family 2 sugar binding" evidence="6">
    <location>
        <begin position="21"/>
        <end position="135"/>
    </location>
</feature>
<dbReference type="PANTHER" id="PTHR42732:SF3">
    <property type="entry name" value="HYDROLASE"/>
    <property type="match status" value="1"/>
</dbReference>
<dbReference type="InterPro" id="IPR051913">
    <property type="entry name" value="GH2_Domain-Containing"/>
</dbReference>
<feature type="domain" description="Glycoside hydrolase family 2 immunoglobulin-like beta-sandwich" evidence="4">
    <location>
        <begin position="181"/>
        <end position="290"/>
    </location>
</feature>
<evidence type="ECO:0000256" key="3">
    <source>
        <dbReference type="ARBA" id="ARBA00023295"/>
    </source>
</evidence>
<dbReference type="SUPFAM" id="SSF49785">
    <property type="entry name" value="Galactose-binding domain-like"/>
    <property type="match status" value="1"/>
</dbReference>
<dbReference type="EMBL" id="JAVREH010000009">
    <property type="protein sequence ID" value="MDT0261654.1"/>
    <property type="molecule type" value="Genomic_DNA"/>
</dbReference>
<organism evidence="7 8">
    <name type="scientific">Jatrophihabitans lederbergiae</name>
    <dbReference type="NCBI Taxonomy" id="3075547"/>
    <lineage>
        <taxon>Bacteria</taxon>
        <taxon>Bacillati</taxon>
        <taxon>Actinomycetota</taxon>
        <taxon>Actinomycetes</taxon>
        <taxon>Jatrophihabitantales</taxon>
        <taxon>Jatrophihabitantaceae</taxon>
        <taxon>Jatrophihabitans</taxon>
    </lineage>
</organism>
<feature type="domain" description="Glycoside hydrolase family 2 catalytic" evidence="5">
    <location>
        <begin position="328"/>
        <end position="586"/>
    </location>
</feature>
<dbReference type="InterPro" id="IPR006103">
    <property type="entry name" value="Glyco_hydro_2_cat"/>
</dbReference>
<reference evidence="8" key="1">
    <citation type="submission" date="2023-07" db="EMBL/GenBank/DDBJ databases">
        <title>30 novel species of actinomycetes from the DSMZ collection.</title>
        <authorList>
            <person name="Nouioui I."/>
        </authorList>
    </citation>
    <scope>NUCLEOTIDE SEQUENCE [LARGE SCALE GENOMIC DNA]</scope>
    <source>
        <strain evidence="8">DSM 44399</strain>
    </source>
</reference>
<protein>
    <submittedName>
        <fullName evidence="7">Glycoside hydrolase family 2 TIM barrel-domain containing protein</fullName>
    </submittedName>
</protein>
<evidence type="ECO:0000256" key="2">
    <source>
        <dbReference type="ARBA" id="ARBA00022801"/>
    </source>
</evidence>
<dbReference type="RefSeq" id="WP_311422808.1">
    <property type="nucleotide sequence ID" value="NZ_JAVREH010000009.1"/>
</dbReference>
<evidence type="ECO:0000259" key="6">
    <source>
        <dbReference type="Pfam" id="PF02837"/>
    </source>
</evidence>
<comment type="caution">
    <text evidence="7">The sequence shown here is derived from an EMBL/GenBank/DDBJ whole genome shotgun (WGS) entry which is preliminary data.</text>
</comment>
<keyword evidence="2 7" id="KW-0378">Hydrolase</keyword>
<name>A0ABU2JAI6_9ACTN</name>
<dbReference type="SUPFAM" id="SSF49303">
    <property type="entry name" value="beta-Galactosidase/glucuronidase domain"/>
    <property type="match status" value="1"/>
</dbReference>
<evidence type="ECO:0000313" key="7">
    <source>
        <dbReference type="EMBL" id="MDT0261654.1"/>
    </source>
</evidence>
<evidence type="ECO:0000259" key="5">
    <source>
        <dbReference type="Pfam" id="PF02836"/>
    </source>
</evidence>
<dbReference type="Proteomes" id="UP001183176">
    <property type="component" value="Unassembled WGS sequence"/>
</dbReference>
<dbReference type="Gene3D" id="2.60.40.10">
    <property type="entry name" value="Immunoglobulins"/>
    <property type="match status" value="1"/>
</dbReference>
<dbReference type="Pfam" id="PF02836">
    <property type="entry name" value="Glyco_hydro_2_C"/>
    <property type="match status" value="1"/>
</dbReference>
<keyword evidence="3" id="KW-0326">Glycosidase</keyword>